<organism evidence="2">
    <name type="scientific">marine metagenome</name>
    <dbReference type="NCBI Taxonomy" id="408172"/>
    <lineage>
        <taxon>unclassified sequences</taxon>
        <taxon>metagenomes</taxon>
        <taxon>ecological metagenomes</taxon>
    </lineage>
</organism>
<dbReference type="Pfam" id="PF00899">
    <property type="entry name" value="ThiF"/>
    <property type="match status" value="1"/>
</dbReference>
<dbReference type="InterPro" id="IPR045886">
    <property type="entry name" value="ThiF/MoeB/HesA"/>
</dbReference>
<feature type="non-terminal residue" evidence="2">
    <location>
        <position position="51"/>
    </location>
</feature>
<evidence type="ECO:0000259" key="1">
    <source>
        <dbReference type="Pfam" id="PF00899"/>
    </source>
</evidence>
<name>A0A382T6I9_9ZZZZ</name>
<protein>
    <recommendedName>
        <fullName evidence="1">THIF-type NAD/FAD binding fold domain-containing protein</fullName>
    </recommendedName>
</protein>
<dbReference type="GO" id="GO:0061503">
    <property type="term" value="F:tRNA threonylcarbamoyladenosine dehydratase"/>
    <property type="evidence" value="ECO:0007669"/>
    <property type="project" value="TreeGrafter"/>
</dbReference>
<feature type="domain" description="THIF-type NAD/FAD binding fold" evidence="1">
    <location>
        <begin position="1"/>
        <end position="50"/>
    </location>
</feature>
<dbReference type="GO" id="GO:0008641">
    <property type="term" value="F:ubiquitin-like modifier activating enzyme activity"/>
    <property type="evidence" value="ECO:0007669"/>
    <property type="project" value="InterPro"/>
</dbReference>
<reference evidence="2" key="1">
    <citation type="submission" date="2018-05" db="EMBL/GenBank/DDBJ databases">
        <authorList>
            <person name="Lanie J.A."/>
            <person name="Ng W.-L."/>
            <person name="Kazmierczak K.M."/>
            <person name="Andrzejewski T.M."/>
            <person name="Davidsen T.M."/>
            <person name="Wayne K.J."/>
            <person name="Tettelin H."/>
            <person name="Glass J.I."/>
            <person name="Rusch D."/>
            <person name="Podicherti R."/>
            <person name="Tsui H.-C.T."/>
            <person name="Winkler M.E."/>
        </authorList>
    </citation>
    <scope>NUCLEOTIDE SEQUENCE</scope>
</reference>
<dbReference type="InterPro" id="IPR000594">
    <property type="entry name" value="ThiF_NAD_FAD-bd"/>
</dbReference>
<dbReference type="AlphaFoldDB" id="A0A382T6I9"/>
<dbReference type="InterPro" id="IPR035985">
    <property type="entry name" value="Ubiquitin-activating_enz"/>
</dbReference>
<evidence type="ECO:0000313" key="2">
    <source>
        <dbReference type="EMBL" id="SVD17365.1"/>
    </source>
</evidence>
<dbReference type="Gene3D" id="3.40.50.720">
    <property type="entry name" value="NAD(P)-binding Rossmann-like Domain"/>
    <property type="match status" value="1"/>
</dbReference>
<gene>
    <name evidence="2" type="ORF">METZ01_LOCUS370219</name>
</gene>
<accession>A0A382T6I9</accession>
<dbReference type="GO" id="GO:0061504">
    <property type="term" value="P:cyclic threonylcarbamoyladenosine biosynthetic process"/>
    <property type="evidence" value="ECO:0007669"/>
    <property type="project" value="TreeGrafter"/>
</dbReference>
<proteinExistence type="predicted"/>
<dbReference type="SUPFAM" id="SSF69572">
    <property type="entry name" value="Activating enzymes of the ubiquitin-like proteins"/>
    <property type="match status" value="1"/>
</dbReference>
<dbReference type="EMBL" id="UINC01134062">
    <property type="protein sequence ID" value="SVD17365.1"/>
    <property type="molecule type" value="Genomic_DNA"/>
</dbReference>
<sequence>MIVGVGGLGSPAAEFLVRSGIGKLGIVDYDKVSLSNLHRQSLYETSHVGKS</sequence>
<dbReference type="PANTHER" id="PTHR43267">
    <property type="entry name" value="TRNA THREONYLCARBAMOYLADENOSINE DEHYDRATASE"/>
    <property type="match status" value="1"/>
</dbReference>
<dbReference type="PANTHER" id="PTHR43267:SF1">
    <property type="entry name" value="TRNA THREONYLCARBAMOYLADENOSINE DEHYDRATASE"/>
    <property type="match status" value="1"/>
</dbReference>